<dbReference type="RefSeq" id="XP_003039740.1">
    <property type="nucleotide sequence ID" value="XM_003039694.1"/>
</dbReference>
<evidence type="ECO:0000313" key="3">
    <source>
        <dbReference type="Proteomes" id="UP000005206"/>
    </source>
</evidence>
<reference evidence="2 3" key="1">
    <citation type="journal article" date="2009" name="PLoS Genet.">
        <title>The genome of Nectria haematococca: contribution of supernumerary chromosomes to gene expansion.</title>
        <authorList>
            <person name="Coleman J.J."/>
            <person name="Rounsley S.D."/>
            <person name="Rodriguez-Carres M."/>
            <person name="Kuo A."/>
            <person name="Wasmann C.C."/>
            <person name="Grimwood J."/>
            <person name="Schmutz J."/>
            <person name="Taga M."/>
            <person name="White G.J."/>
            <person name="Zhou S."/>
            <person name="Schwartz D.C."/>
            <person name="Freitag M."/>
            <person name="Ma L.J."/>
            <person name="Danchin E.G."/>
            <person name="Henrissat B."/>
            <person name="Coutinho P.M."/>
            <person name="Nelson D.R."/>
            <person name="Straney D."/>
            <person name="Napoli C.A."/>
            <person name="Barker B.M."/>
            <person name="Gribskov M."/>
            <person name="Rep M."/>
            <person name="Kroken S."/>
            <person name="Molnar I."/>
            <person name="Rensing C."/>
            <person name="Kennell J.C."/>
            <person name="Zamora J."/>
            <person name="Farman M.L."/>
            <person name="Selker E.U."/>
            <person name="Salamov A."/>
            <person name="Shapiro H."/>
            <person name="Pangilinan J."/>
            <person name="Lindquist E."/>
            <person name="Lamers C."/>
            <person name="Grigoriev I.V."/>
            <person name="Geiser D.M."/>
            <person name="Covert S.F."/>
            <person name="Temporini E."/>
            <person name="Vanetten H.D."/>
        </authorList>
    </citation>
    <scope>NUCLEOTIDE SEQUENCE [LARGE SCALE GENOMIC DNA]</scope>
    <source>
        <strain evidence="3">ATCC MYA-4622 / CBS 123669 / FGSC 9596 / NRRL 45880 / 77-13-4</strain>
    </source>
</reference>
<proteinExistence type="predicted"/>
<evidence type="ECO:0000313" key="2">
    <source>
        <dbReference type="EMBL" id="EEU34027.1"/>
    </source>
</evidence>
<dbReference type="EMBL" id="GG698970">
    <property type="protein sequence ID" value="EEU34027.1"/>
    <property type="molecule type" value="Genomic_DNA"/>
</dbReference>
<dbReference type="KEGG" id="nhe:NECHADRAFT_85464"/>
<protein>
    <recommendedName>
        <fullName evidence="4">Fungal N-terminal domain-containing protein</fullName>
    </recommendedName>
</protein>
<organism evidence="2 3">
    <name type="scientific">Fusarium vanettenii (strain ATCC MYA-4622 / CBS 123669 / FGSC 9596 / NRRL 45880 / 77-13-4)</name>
    <name type="common">Fusarium solani subsp. pisi</name>
    <dbReference type="NCBI Taxonomy" id="660122"/>
    <lineage>
        <taxon>Eukaryota</taxon>
        <taxon>Fungi</taxon>
        <taxon>Dikarya</taxon>
        <taxon>Ascomycota</taxon>
        <taxon>Pezizomycotina</taxon>
        <taxon>Sordariomycetes</taxon>
        <taxon>Hypocreomycetidae</taxon>
        <taxon>Hypocreales</taxon>
        <taxon>Nectriaceae</taxon>
        <taxon>Fusarium</taxon>
        <taxon>Fusarium solani species complex</taxon>
        <taxon>Fusarium vanettenii</taxon>
    </lineage>
</organism>
<dbReference type="HOGENOM" id="CLU_010894_0_0_1"/>
<keyword evidence="3" id="KW-1185">Reference proteome</keyword>
<dbReference type="VEuPathDB" id="FungiDB:NECHADRAFT_85464"/>
<feature type="region of interest" description="Disordered" evidence="1">
    <location>
        <begin position="278"/>
        <end position="299"/>
    </location>
</feature>
<name>C7ZNP7_FUSV7</name>
<gene>
    <name evidence="2" type="ORF">NECHADRAFT_85464</name>
</gene>
<sequence length="1085" mass="122098">MPDPLSVAGSAVGIVSLGIQVCQGLVWYFNSVQGRKQDIEGGLGEVQTLASIFYSLNDIIPKINQAQCTEATMIRQCLKNSEEMLLELYQSLIRLRGLRQSTTDGDKMGEKARMLLYPFRAGKLEALRESLRGLLGNLNLAINTTSLEFQTMNKDKVDTIDEAMQDLGLLSKDTNAGVQDLNTKMQENRCRLLSLEFTINDLLTQVSHRVSQVEVAVKDLESNITGELTVLGNGVTSVHQGLAGVARMLSSQSTVISQMDLPTNDSYIKRMELSRIQDQGSPLSCGPVRPPAQYRSKNNSSSRLISPMCNCKRKDRSSGFSFAFCSLQFEFKQQIPGQHRESCKFFGINSQTERRIKAQFPIKLAWLSHRMTVASVDYTIGTSALGCSVRYRNVVPRQHSPVRKVLLDAARGILASRSTNRTIQLLEYTGSEILSLYRDGRASPSDRDQDDRCHTEMFIETFVNSNYDWKFEMGLNYDDIRKLPNKIWLHDSVLAAVLRTLQTLDAVVLVDDIRFCIDSNPFFNSNLTVSAGALEAQPRGRVHPLRGWHGVGSSLNKLLEMQLSAMTRAIVARSLNEVKRCLGNDPEAATETVDEFNVLHLCSAWPEGLRFFLTTKARNLIDCEPGGLVDLSALNLAIEAQCAESLDILMRAGSRFKFDDPEWEEISPEFVEAVARWLFQRRVQLFQSAQEQLEDFEDDYTSDSTETEARLVYENLTDKGISVPPALEVDHDYSTVYHSPWVPFDHFPILFKAGFRNHSPDFNHGLTPIMIWRFSAIFVSGDCLRWLREKGFLDQPPEDPCNLGLNVSSTGWHYLAAMSCFQDDSRMAWTIFPDLSQSSARDDCICWCIPGGKGCSPMGSVLKAYADCDRGGESDFWAGDLVHILCSARCGDEISVNMSHFVRFLTFEALKMTHTCCHFGVLNMERLEIVTGGDGGPAYKSLWWHKWFVILGRKKAMIKKVRAGLWARGNASLLDSLMEEFDGELQGTEPSPETLKSFLNSYWRQRMAQLFHVDEESVNDVKTYKLPERAQRLLGPRFNLRGEDCAVGTWSRCHTESDVEDDSSDETCSESEVEDESELGNDEEW</sequence>
<dbReference type="OMA" id="NINIHHE"/>
<accession>C7ZNP7</accession>
<dbReference type="GeneID" id="9677862"/>
<dbReference type="OrthoDB" id="1577640at2759"/>
<evidence type="ECO:0000256" key="1">
    <source>
        <dbReference type="SAM" id="MobiDB-lite"/>
    </source>
</evidence>
<feature type="compositionally biased region" description="Acidic residues" evidence="1">
    <location>
        <begin position="1058"/>
        <end position="1085"/>
    </location>
</feature>
<feature type="region of interest" description="Disordered" evidence="1">
    <location>
        <begin position="1053"/>
        <end position="1085"/>
    </location>
</feature>
<evidence type="ECO:0008006" key="4">
    <source>
        <dbReference type="Google" id="ProtNLM"/>
    </source>
</evidence>
<dbReference type="AlphaFoldDB" id="C7ZNP7"/>
<dbReference type="eggNOG" id="ENOG502SSTG">
    <property type="taxonomic scope" value="Eukaryota"/>
</dbReference>
<dbReference type="Proteomes" id="UP000005206">
    <property type="component" value="Chromosome 10"/>
</dbReference>
<dbReference type="InParanoid" id="C7ZNP7"/>